<dbReference type="NCBIfam" id="TIGR00977">
    <property type="entry name" value="citramal_synth"/>
    <property type="match status" value="1"/>
</dbReference>
<keyword evidence="6" id="KW-0100">Branched-chain amino acid biosynthesis</keyword>
<dbReference type="GO" id="GO:0043714">
    <property type="term" value="F:(R)-citramalate synthase activity"/>
    <property type="evidence" value="ECO:0007669"/>
    <property type="project" value="UniProtKB-UniRule"/>
</dbReference>
<comment type="pathway">
    <text evidence="1">Amino-acid biosynthesis; L-isoleucine biosynthesis; 2-oxobutanoate from pyruvate: step 1/3.</text>
</comment>
<sequence>MSNKIILYDTTLRDGTQGEQVNLSAEDKLRIARKLDGFGISYIEGGWPGSNPKDARFFEMAQEVDFKNSRFTAFGSTRRPGTTPEKDENIRALLKTETETLTIFGKSWDLHATEILKTSLEENLMMIEETVAYLKGKTREVIYDAEHFFDGYKANPSYAMKTIAAAEKGGADVIVLCDTNGGSMSREIEEIVGKVVAHMGILIGIHAHNDCGLALANSLIAVQAGARMVQGTINGYGERCGNVDLISVIGNLQLKMGYICIAEENLKQLTELSRYVSEVANVPPLNQRPFVGKSAFTHKGGVHVSAIQKNPAAYEHMKPQRVGNRRRVLVSDLSGKSNIDYKAREMEIKLGGNGYDSEKIVGEIKRLEDEGYEFDAAEGSLELLIKKVTGQFQEPFTLESFRVTTEKNGLDPSACQATIKISVGKEEEITAAEGDGPVNALDNALRKALTKFFPQIVEMGLVDFKVRVIDGGGGTASKVRVQIETRDSREIWSTIGVSENVIEASWQALVDSFQYKLSKELQNTTRS</sequence>
<dbReference type="SMART" id="SM00917">
    <property type="entry name" value="LeuA_dimer"/>
    <property type="match status" value="1"/>
</dbReference>
<dbReference type="InterPro" id="IPR000891">
    <property type="entry name" value="PYR_CT"/>
</dbReference>
<evidence type="ECO:0000313" key="12">
    <source>
        <dbReference type="Proteomes" id="UP000650524"/>
    </source>
</evidence>
<dbReference type="InterPro" id="IPR054691">
    <property type="entry name" value="LeuA/HCS_post-cat"/>
</dbReference>
<accession>A0A8J6T401</accession>
<dbReference type="Gene3D" id="1.10.238.260">
    <property type="match status" value="1"/>
</dbReference>
<comment type="similarity">
    <text evidence="2 9">Belongs to the alpha-IPM synthase/homocitrate synthase family.</text>
</comment>
<dbReference type="UniPathway" id="UPA00047">
    <property type="reaction ID" value="UER00066"/>
</dbReference>
<comment type="catalytic activity">
    <reaction evidence="7">
        <text>pyruvate + acetyl-CoA + H2O = (3R)-citramalate + CoA + H(+)</text>
        <dbReference type="Rhea" id="RHEA:19045"/>
        <dbReference type="ChEBI" id="CHEBI:15361"/>
        <dbReference type="ChEBI" id="CHEBI:15377"/>
        <dbReference type="ChEBI" id="CHEBI:15378"/>
        <dbReference type="ChEBI" id="CHEBI:30934"/>
        <dbReference type="ChEBI" id="CHEBI:57287"/>
        <dbReference type="ChEBI" id="CHEBI:57288"/>
        <dbReference type="EC" id="2.3.3.21"/>
    </reaction>
</comment>
<dbReference type="PROSITE" id="PS00816">
    <property type="entry name" value="AIPM_HOMOCIT_SYNTH_2"/>
    <property type="match status" value="1"/>
</dbReference>
<evidence type="ECO:0000256" key="4">
    <source>
        <dbReference type="ARBA" id="ARBA00022624"/>
    </source>
</evidence>
<dbReference type="GO" id="GO:0009097">
    <property type="term" value="P:isoleucine biosynthetic process"/>
    <property type="evidence" value="ECO:0007669"/>
    <property type="project" value="UniProtKB-UniRule"/>
</dbReference>
<evidence type="ECO:0000256" key="5">
    <source>
        <dbReference type="ARBA" id="ARBA00022679"/>
    </source>
</evidence>
<dbReference type="GO" id="GO:0009098">
    <property type="term" value="P:L-leucine biosynthetic process"/>
    <property type="evidence" value="ECO:0007669"/>
    <property type="project" value="InterPro"/>
</dbReference>
<dbReference type="PROSITE" id="PS50991">
    <property type="entry name" value="PYR_CT"/>
    <property type="match status" value="1"/>
</dbReference>
<evidence type="ECO:0000256" key="8">
    <source>
        <dbReference type="NCBIfam" id="TIGR00977"/>
    </source>
</evidence>
<dbReference type="InterPro" id="IPR036230">
    <property type="entry name" value="LeuA_allosteric_dom_sf"/>
</dbReference>
<evidence type="ECO:0000256" key="3">
    <source>
        <dbReference type="ARBA" id="ARBA00022605"/>
    </source>
</evidence>
<dbReference type="AlphaFoldDB" id="A0A8J6T401"/>
<dbReference type="Pfam" id="PF08502">
    <property type="entry name" value="LeuA_dimer"/>
    <property type="match status" value="1"/>
</dbReference>
<dbReference type="InterPro" id="IPR005675">
    <property type="entry name" value="Citramal_synthase"/>
</dbReference>
<dbReference type="GO" id="GO:0003852">
    <property type="term" value="F:2-isopropylmalate synthase activity"/>
    <property type="evidence" value="ECO:0007669"/>
    <property type="project" value="InterPro"/>
</dbReference>
<comment type="caution">
    <text evidence="11">The sequence shown here is derived from an EMBL/GenBank/DDBJ whole genome shotgun (WGS) entry which is preliminary data.</text>
</comment>
<dbReference type="PANTHER" id="PTHR43538">
    <property type="entry name" value="ALPHA-IPM SYNTHASE/HOMOCITRATE SYNTHASE"/>
    <property type="match status" value="1"/>
</dbReference>
<evidence type="ECO:0000256" key="6">
    <source>
        <dbReference type="ARBA" id="ARBA00023304"/>
    </source>
</evidence>
<keyword evidence="4" id="KW-0412">Isoleucine biosynthesis</keyword>
<evidence type="ECO:0000256" key="1">
    <source>
        <dbReference type="ARBA" id="ARBA00004743"/>
    </source>
</evidence>
<evidence type="ECO:0000256" key="7">
    <source>
        <dbReference type="ARBA" id="ARBA00048263"/>
    </source>
</evidence>
<name>A0A8J6T401_9DELT</name>
<evidence type="ECO:0000313" key="11">
    <source>
        <dbReference type="EMBL" id="MBC8176827.1"/>
    </source>
</evidence>
<keyword evidence="5 9" id="KW-0808">Transferase</keyword>
<dbReference type="Gene3D" id="3.20.20.70">
    <property type="entry name" value="Aldolase class I"/>
    <property type="match status" value="1"/>
</dbReference>
<dbReference type="PANTHER" id="PTHR43538:SF1">
    <property type="entry name" value="(R)-CITRAMALATE SYNTHASE"/>
    <property type="match status" value="1"/>
</dbReference>
<dbReference type="Gene3D" id="3.30.160.270">
    <property type="match status" value="1"/>
</dbReference>
<dbReference type="Pfam" id="PF00682">
    <property type="entry name" value="HMGL-like"/>
    <property type="match status" value="1"/>
</dbReference>
<dbReference type="SUPFAM" id="SSF51569">
    <property type="entry name" value="Aldolase"/>
    <property type="match status" value="1"/>
</dbReference>
<feature type="domain" description="Pyruvate carboxyltransferase" evidence="10">
    <location>
        <begin position="5"/>
        <end position="267"/>
    </location>
</feature>
<dbReference type="InterPro" id="IPR013709">
    <property type="entry name" value="2-isopropylmalate_synth_dimer"/>
</dbReference>
<dbReference type="EC" id="2.3.3.21" evidence="8"/>
<evidence type="ECO:0000256" key="2">
    <source>
        <dbReference type="ARBA" id="ARBA00006154"/>
    </source>
</evidence>
<dbReference type="InterPro" id="IPR002034">
    <property type="entry name" value="AIPM/Hcit_synth_CS"/>
</dbReference>
<dbReference type="Proteomes" id="UP000650524">
    <property type="component" value="Unassembled WGS sequence"/>
</dbReference>
<keyword evidence="3" id="KW-0028">Amino-acid biosynthesis</keyword>
<organism evidence="11 12">
    <name type="scientific">Candidatus Desulfacyla euxinica</name>
    <dbReference type="NCBI Taxonomy" id="2841693"/>
    <lineage>
        <taxon>Bacteria</taxon>
        <taxon>Deltaproteobacteria</taxon>
        <taxon>Candidatus Desulfacyla</taxon>
    </lineage>
</organism>
<dbReference type="CDD" id="cd07941">
    <property type="entry name" value="DRE_TIM_LeuA3"/>
    <property type="match status" value="1"/>
</dbReference>
<dbReference type="PROSITE" id="PS00815">
    <property type="entry name" value="AIPM_HOMOCIT_SYNTH_1"/>
    <property type="match status" value="1"/>
</dbReference>
<reference evidence="11 12" key="1">
    <citation type="submission" date="2020-08" db="EMBL/GenBank/DDBJ databases">
        <title>Bridging the membrane lipid divide: bacteria of the FCB group superphylum have the potential to synthesize archaeal ether lipids.</title>
        <authorList>
            <person name="Villanueva L."/>
            <person name="Von Meijenfeldt F.A.B."/>
            <person name="Westbye A.B."/>
            <person name="Yadav S."/>
            <person name="Hopmans E.C."/>
            <person name="Dutilh B.E."/>
            <person name="Sinninghe Damste J.S."/>
        </authorList>
    </citation>
    <scope>NUCLEOTIDE SEQUENCE [LARGE SCALE GENOMIC DNA]</scope>
    <source>
        <strain evidence="11">NIOZ-UU27</strain>
    </source>
</reference>
<protein>
    <recommendedName>
        <fullName evidence="8">Citramalate synthase</fullName>
        <ecNumber evidence="8">2.3.3.21</ecNumber>
    </recommendedName>
</protein>
<proteinExistence type="inferred from homology"/>
<dbReference type="InterPro" id="IPR013785">
    <property type="entry name" value="Aldolase_TIM"/>
</dbReference>
<evidence type="ECO:0000259" key="10">
    <source>
        <dbReference type="PROSITE" id="PS50991"/>
    </source>
</evidence>
<dbReference type="Pfam" id="PF22617">
    <property type="entry name" value="HCS_D2"/>
    <property type="match status" value="1"/>
</dbReference>
<evidence type="ECO:0000256" key="9">
    <source>
        <dbReference type="RuleBase" id="RU003523"/>
    </source>
</evidence>
<gene>
    <name evidence="11" type="ORF">H8E19_05435</name>
</gene>
<dbReference type="EMBL" id="JACNJD010000165">
    <property type="protein sequence ID" value="MBC8176827.1"/>
    <property type="molecule type" value="Genomic_DNA"/>
</dbReference>
<dbReference type="SUPFAM" id="SSF110921">
    <property type="entry name" value="2-isopropylmalate synthase LeuA, allosteric (dimerisation) domain"/>
    <property type="match status" value="1"/>
</dbReference>